<keyword evidence="3" id="KW-1185">Reference proteome</keyword>
<feature type="compositionally biased region" description="Low complexity" evidence="1">
    <location>
        <begin position="57"/>
        <end position="78"/>
    </location>
</feature>
<feature type="region of interest" description="Disordered" evidence="1">
    <location>
        <begin position="16"/>
        <end position="98"/>
    </location>
</feature>
<name>A0ABQ7GD82_DUNSA</name>
<dbReference type="Proteomes" id="UP000815325">
    <property type="component" value="Unassembled WGS sequence"/>
</dbReference>
<evidence type="ECO:0000313" key="3">
    <source>
        <dbReference type="Proteomes" id="UP000815325"/>
    </source>
</evidence>
<dbReference type="EMBL" id="MU069865">
    <property type="protein sequence ID" value="KAF5832545.1"/>
    <property type="molecule type" value="Genomic_DNA"/>
</dbReference>
<evidence type="ECO:0000313" key="2">
    <source>
        <dbReference type="EMBL" id="KAF5832545.1"/>
    </source>
</evidence>
<proteinExistence type="predicted"/>
<protein>
    <submittedName>
        <fullName evidence="2">Uncharacterized protein</fullName>
    </submittedName>
</protein>
<reference evidence="2" key="1">
    <citation type="submission" date="2017-08" db="EMBL/GenBank/DDBJ databases">
        <authorList>
            <person name="Polle J.E."/>
            <person name="Barry K."/>
            <person name="Cushman J."/>
            <person name="Schmutz J."/>
            <person name="Tran D."/>
            <person name="Hathwaick L.T."/>
            <person name="Yim W.C."/>
            <person name="Jenkins J."/>
            <person name="Mckie-Krisberg Z.M."/>
            <person name="Prochnik S."/>
            <person name="Lindquist E."/>
            <person name="Dockter R.B."/>
            <person name="Adam C."/>
            <person name="Molina H."/>
            <person name="Bunkerborg J."/>
            <person name="Jin E."/>
            <person name="Buchheim M."/>
            <person name="Magnuson J."/>
        </authorList>
    </citation>
    <scope>NUCLEOTIDE SEQUENCE</scope>
    <source>
        <strain evidence="2">CCAP 19/18</strain>
    </source>
</reference>
<feature type="non-terminal residue" evidence="2">
    <location>
        <position position="142"/>
    </location>
</feature>
<evidence type="ECO:0000256" key="1">
    <source>
        <dbReference type="SAM" id="MobiDB-lite"/>
    </source>
</evidence>
<gene>
    <name evidence="2" type="ORF">DUNSADRAFT_11539</name>
</gene>
<sequence>MLASMQMQPACRYAGPCSTSGNPPGGALPPIGVSSLRNRAARRSGDAANSRRLQRISPCSSEGNGESSSTSSGTLPPSAWTREELESLNEEVEQSKDAELGEIWRSDFAQDLDGLYDYVGAATAEWQQVVHDLYKLPQNEWQ</sequence>
<accession>A0ABQ7GD82</accession>
<comment type="caution">
    <text evidence="2">The sequence shown here is derived from an EMBL/GenBank/DDBJ whole genome shotgun (WGS) entry which is preliminary data.</text>
</comment>
<organism evidence="2 3">
    <name type="scientific">Dunaliella salina</name>
    <name type="common">Green alga</name>
    <name type="synonym">Protococcus salinus</name>
    <dbReference type="NCBI Taxonomy" id="3046"/>
    <lineage>
        <taxon>Eukaryota</taxon>
        <taxon>Viridiplantae</taxon>
        <taxon>Chlorophyta</taxon>
        <taxon>core chlorophytes</taxon>
        <taxon>Chlorophyceae</taxon>
        <taxon>CS clade</taxon>
        <taxon>Chlamydomonadales</taxon>
        <taxon>Dunaliellaceae</taxon>
        <taxon>Dunaliella</taxon>
    </lineage>
</organism>